<dbReference type="AlphaFoldDB" id="A0A7Y3RK91"/>
<organism evidence="9 10">
    <name type="scientific">Parvularcula mediterranea</name>
    <dbReference type="NCBI Taxonomy" id="2732508"/>
    <lineage>
        <taxon>Bacteria</taxon>
        <taxon>Pseudomonadati</taxon>
        <taxon>Pseudomonadota</taxon>
        <taxon>Alphaproteobacteria</taxon>
        <taxon>Parvularculales</taxon>
        <taxon>Parvularculaceae</taxon>
        <taxon>Parvularcula</taxon>
    </lineage>
</organism>
<accession>A0A7Y3RK91</accession>
<evidence type="ECO:0000256" key="5">
    <source>
        <dbReference type="ARBA" id="ARBA00022989"/>
    </source>
</evidence>
<feature type="transmembrane region" description="Helical" evidence="8">
    <location>
        <begin position="32"/>
        <end position="50"/>
    </location>
</feature>
<keyword evidence="3" id="KW-1003">Cell membrane</keyword>
<feature type="transmembrane region" description="Helical" evidence="8">
    <location>
        <begin position="246"/>
        <end position="264"/>
    </location>
</feature>
<evidence type="ECO:0000256" key="1">
    <source>
        <dbReference type="ARBA" id="ARBA00004651"/>
    </source>
</evidence>
<dbReference type="Pfam" id="PF02386">
    <property type="entry name" value="TrkH"/>
    <property type="match status" value="1"/>
</dbReference>
<dbReference type="InterPro" id="IPR003445">
    <property type="entry name" value="Cat_transpt"/>
</dbReference>
<evidence type="ECO:0000313" key="10">
    <source>
        <dbReference type="Proteomes" id="UP000536835"/>
    </source>
</evidence>
<evidence type="ECO:0000256" key="7">
    <source>
        <dbReference type="ARBA" id="ARBA00023136"/>
    </source>
</evidence>
<keyword evidence="5 8" id="KW-1133">Transmembrane helix</keyword>
<evidence type="ECO:0000256" key="3">
    <source>
        <dbReference type="ARBA" id="ARBA00022475"/>
    </source>
</evidence>
<gene>
    <name evidence="9" type="ORF">HK107_04465</name>
</gene>
<dbReference type="Proteomes" id="UP000536835">
    <property type="component" value="Unassembled WGS sequence"/>
</dbReference>
<feature type="transmembrane region" description="Helical" evidence="8">
    <location>
        <begin position="206"/>
        <end position="226"/>
    </location>
</feature>
<dbReference type="RefSeq" id="WP_173197124.1">
    <property type="nucleotide sequence ID" value="NZ_JABFCX010000002.1"/>
</dbReference>
<dbReference type="GO" id="GO:0008324">
    <property type="term" value="F:monoatomic cation transmembrane transporter activity"/>
    <property type="evidence" value="ECO:0007669"/>
    <property type="project" value="InterPro"/>
</dbReference>
<sequence>MADANAEETGSRNSFVRALAGFRASLLRAEPAQLLVLGYGAYMIVGWAILAMPFASEQAVEAVDHLFIAVSAVSTTGLVTVDPGTTYSFWGELTILLLIQAGAVGYMTIGSFTILITQHKLSRLREKVTKAAFSLPDGYRPTTFLRTVIIFTLICEAAGVAALYPMFFQADVENALWSAIFHSISAFCTAGFSLNSNSFVDFRDHVGINAVLSILSLLGAVGFLIVVDAWRNLTSGKTHLGFTSKVILRLTVLFLVFGTVLLLITEPSLRALGPTERVTAAFFQTMTASTTVGFNTHPIGAMGLSSLVVLFVLMAIGASPAGTGGGLKTTTFAAMAGLVRSTLKQRKHVTFAGRRIPLRRLQSATATTAFFFTLLVLAVFFLGLTEAGASLDVILFEAVSALGTVGLSMGLTGELSDLGKLVIIVLMIAGRVGILTFGIALAVHAESEEELEDNDLVC</sequence>
<evidence type="ECO:0000313" key="9">
    <source>
        <dbReference type="EMBL" id="NNU15571.1"/>
    </source>
</evidence>
<feature type="transmembrane region" description="Helical" evidence="8">
    <location>
        <begin position="299"/>
        <end position="319"/>
    </location>
</feature>
<dbReference type="GO" id="GO:0005886">
    <property type="term" value="C:plasma membrane"/>
    <property type="evidence" value="ECO:0007669"/>
    <property type="project" value="UniProtKB-SubCell"/>
</dbReference>
<evidence type="ECO:0000256" key="6">
    <source>
        <dbReference type="ARBA" id="ARBA00023065"/>
    </source>
</evidence>
<evidence type="ECO:0000256" key="8">
    <source>
        <dbReference type="SAM" id="Phobius"/>
    </source>
</evidence>
<dbReference type="EMBL" id="JABFCX010000002">
    <property type="protein sequence ID" value="NNU15571.1"/>
    <property type="molecule type" value="Genomic_DNA"/>
</dbReference>
<keyword evidence="2" id="KW-0813">Transport</keyword>
<feature type="transmembrane region" description="Helical" evidence="8">
    <location>
        <begin position="421"/>
        <end position="443"/>
    </location>
</feature>
<evidence type="ECO:0000256" key="4">
    <source>
        <dbReference type="ARBA" id="ARBA00022692"/>
    </source>
</evidence>
<dbReference type="GO" id="GO:0030001">
    <property type="term" value="P:metal ion transport"/>
    <property type="evidence" value="ECO:0007669"/>
    <property type="project" value="UniProtKB-ARBA"/>
</dbReference>
<keyword evidence="7 8" id="KW-0472">Membrane</keyword>
<reference evidence="9 10" key="1">
    <citation type="submission" date="2020-05" db="EMBL/GenBank/DDBJ databases">
        <title>Parvularcula mediterraneae sp. nov., isolated from polypropylene straw from shallow seawater of the seashore of Laganas in Zakynthos island, Greece.</title>
        <authorList>
            <person name="Szabo I."/>
            <person name="Al-Omari J."/>
            <person name="Rado J."/>
            <person name="Szerdahelyi G.S."/>
        </authorList>
    </citation>
    <scope>NUCLEOTIDE SEQUENCE [LARGE SCALE GENOMIC DNA]</scope>
    <source>
        <strain evidence="9 10">ZS-1/3</strain>
    </source>
</reference>
<keyword evidence="10" id="KW-1185">Reference proteome</keyword>
<feature type="transmembrane region" description="Helical" evidence="8">
    <location>
        <begin position="144"/>
        <end position="164"/>
    </location>
</feature>
<keyword evidence="6" id="KW-0406">Ion transport</keyword>
<feature type="transmembrane region" description="Helical" evidence="8">
    <location>
        <begin position="389"/>
        <end position="409"/>
    </location>
</feature>
<dbReference type="PANTHER" id="PTHR32024:SF1">
    <property type="entry name" value="KTR SYSTEM POTASSIUM UPTAKE PROTEIN B"/>
    <property type="match status" value="1"/>
</dbReference>
<protein>
    <submittedName>
        <fullName evidence="9">Potassium transporter KtrB</fullName>
    </submittedName>
</protein>
<feature type="transmembrane region" description="Helical" evidence="8">
    <location>
        <begin position="93"/>
        <end position="117"/>
    </location>
</feature>
<evidence type="ECO:0000256" key="2">
    <source>
        <dbReference type="ARBA" id="ARBA00022448"/>
    </source>
</evidence>
<keyword evidence="4 8" id="KW-0812">Transmembrane</keyword>
<name>A0A7Y3RK91_9PROT</name>
<dbReference type="PANTHER" id="PTHR32024">
    <property type="entry name" value="TRK SYSTEM POTASSIUM UPTAKE PROTEIN TRKG-RELATED"/>
    <property type="match status" value="1"/>
</dbReference>
<comment type="caution">
    <text evidence="9">The sequence shown here is derived from an EMBL/GenBank/DDBJ whole genome shotgun (WGS) entry which is preliminary data.</text>
</comment>
<comment type="subcellular location">
    <subcellularLocation>
        <location evidence="1">Cell membrane</location>
        <topology evidence="1">Multi-pass membrane protein</topology>
    </subcellularLocation>
</comment>
<feature type="transmembrane region" description="Helical" evidence="8">
    <location>
        <begin position="364"/>
        <end position="383"/>
    </location>
</feature>
<proteinExistence type="predicted"/>